<dbReference type="SUPFAM" id="SSF56935">
    <property type="entry name" value="Porins"/>
    <property type="match status" value="1"/>
</dbReference>
<comment type="similarity">
    <text evidence="8 9">Belongs to the TonB-dependent receptor family.</text>
</comment>
<dbReference type="InterPro" id="IPR000531">
    <property type="entry name" value="Beta-barrel_TonB"/>
</dbReference>
<evidence type="ECO:0000256" key="7">
    <source>
        <dbReference type="ARBA" id="ARBA00023237"/>
    </source>
</evidence>
<feature type="domain" description="TonB-dependent receptor plug" evidence="11">
    <location>
        <begin position="125"/>
        <end position="232"/>
    </location>
</feature>
<dbReference type="InterPro" id="IPR039426">
    <property type="entry name" value="TonB-dep_rcpt-like"/>
</dbReference>
<comment type="caution">
    <text evidence="12">The sequence shown here is derived from an EMBL/GenBank/DDBJ whole genome shotgun (WGS) entry which is preliminary data.</text>
</comment>
<dbReference type="NCBIfam" id="TIGR04056">
    <property type="entry name" value="OMP_RagA_SusC"/>
    <property type="match status" value="1"/>
</dbReference>
<dbReference type="SUPFAM" id="SSF49464">
    <property type="entry name" value="Carboxypeptidase regulatory domain-like"/>
    <property type="match status" value="1"/>
</dbReference>
<dbReference type="Proteomes" id="UP000324611">
    <property type="component" value="Unassembled WGS sequence"/>
</dbReference>
<dbReference type="AlphaFoldDB" id="A0A5B2VS14"/>
<reference evidence="12 13" key="2">
    <citation type="submission" date="2019-09" db="EMBL/GenBank/DDBJ databases">
        <authorList>
            <person name="Jin C."/>
        </authorList>
    </citation>
    <scope>NUCLEOTIDE SEQUENCE [LARGE SCALE GENOMIC DNA]</scope>
    <source>
        <strain evidence="12 13">BN140078</strain>
    </source>
</reference>
<dbReference type="NCBIfam" id="TIGR04057">
    <property type="entry name" value="SusC_RagA_signa"/>
    <property type="match status" value="1"/>
</dbReference>
<sequence length="1029" mass="114622">MVYSLRCLKRLSLFLLLPLLLLVVTTAYGQNVKIRGFVRTPDNQPFPGVTVRVKGTSVGATSSGSGEFSMGNVPANGVLVFSAIGQVPQEIPVPAERGKTLTITMQPDQRQLDEVVAIGYGNVAKRDVTGAITSISRDAIEKRQPVNLIDALQSQAAGVLVMNDAGEPGAEGSIRIRGFSTFSSAGNNPLYVIDGVLSESAGNINPNDIESIEVLKDAASAAIYGSRSANGVIIITTKKGQEGKPRVDVRYSSILGQLAHKLRQANADDVRAYRKLQGSSGTSADSLNPGFNADNDYQDMVSQQAIRHQVDLSVSGASKNMNYYTSLQYLDDKGLIVNSWNKMARARINIDYSPSTRFKYGNRMQFSYQKRNNINEGNTFNQLFQRPTNFTVYYPDGSLAGYVGGRRNPLANALYEMDETETYGGSIFNYIEVSLLKDLKFTTNFNVDLSVPHNVSFNPKIISSANPTRNDGSEAFDLNIGWQYQAYLNYTKTVNKDHNFNAMVGFSAERARNNSFDIAGTDYVSENIYTSNAAGTLVNSGTRTGASAHSMASFFGRVGYSYKSRYLLNATLRHDGSSRFGKSNLWGDFPSVSAAWRVSDESFMRWTRRYLSDAKLRVSYGQTGNERVGDYDAMQRITFGSSYYNGVTGAVPTSSIGNPNLSWESTRQFDAGLDLSFFNDRLLFTADYYVKTTRNLLYQRPLPSETGYEDVRINLGAIRNKGLEFAVNGTPYRSRNFTWNTIFNISFERSTILQLYGGEEFIAGDKWLVREGGRLGDFYGHKYVGVYAYDQSNAYTDNWERLTPVFDENNAFVGYNHNGEKYNGAVHHMYGNGQLLKGGDVEYENISRDSVIDDADRTVIGNAQPKFYAGWINNLTYKNLTLSFTFNVTWGGDVYNNAAATLNNYNTTHIIPQPYVIYNAWKAQGDETDVPRVQANSAWNHRISTRYVEDASFIRLSYVKLMYGFNPAWLSKIRIKGAGLYVYGSNLITWTNYSWFDPEFSSSNALQLGQDNGRYPRRRELGLGININL</sequence>
<dbReference type="EMBL" id="VUOC01000003">
    <property type="protein sequence ID" value="KAA2241420.1"/>
    <property type="molecule type" value="Genomic_DNA"/>
</dbReference>
<keyword evidence="2 8" id="KW-0813">Transport</keyword>
<evidence type="ECO:0000256" key="3">
    <source>
        <dbReference type="ARBA" id="ARBA00022452"/>
    </source>
</evidence>
<dbReference type="Pfam" id="PF07715">
    <property type="entry name" value="Plug"/>
    <property type="match status" value="1"/>
</dbReference>
<evidence type="ECO:0000256" key="8">
    <source>
        <dbReference type="PROSITE-ProRule" id="PRU01360"/>
    </source>
</evidence>
<dbReference type="InterPro" id="IPR008969">
    <property type="entry name" value="CarboxyPept-like_regulatory"/>
</dbReference>
<dbReference type="InterPro" id="IPR036942">
    <property type="entry name" value="Beta-barrel_TonB_sf"/>
</dbReference>
<name>A0A5B2VS14_9BACT</name>
<evidence type="ECO:0000259" key="10">
    <source>
        <dbReference type="Pfam" id="PF00593"/>
    </source>
</evidence>
<dbReference type="Gene3D" id="2.40.170.20">
    <property type="entry name" value="TonB-dependent receptor, beta-barrel domain"/>
    <property type="match status" value="1"/>
</dbReference>
<dbReference type="InterPro" id="IPR037066">
    <property type="entry name" value="Plug_dom_sf"/>
</dbReference>
<protein>
    <submittedName>
        <fullName evidence="12">TonB-dependent receptor</fullName>
    </submittedName>
</protein>
<dbReference type="InterPro" id="IPR023997">
    <property type="entry name" value="TonB-dep_OMP_SusC/RagA_CS"/>
</dbReference>
<proteinExistence type="inferred from homology"/>
<evidence type="ECO:0000256" key="1">
    <source>
        <dbReference type="ARBA" id="ARBA00004571"/>
    </source>
</evidence>
<comment type="subcellular location">
    <subcellularLocation>
        <location evidence="1 8">Cell outer membrane</location>
        <topology evidence="1 8">Multi-pass membrane protein</topology>
    </subcellularLocation>
</comment>
<evidence type="ECO:0000256" key="2">
    <source>
        <dbReference type="ARBA" id="ARBA00022448"/>
    </source>
</evidence>
<evidence type="ECO:0000256" key="4">
    <source>
        <dbReference type="ARBA" id="ARBA00022692"/>
    </source>
</evidence>
<keyword evidence="12" id="KW-0675">Receptor</keyword>
<evidence type="ECO:0000256" key="6">
    <source>
        <dbReference type="ARBA" id="ARBA00023136"/>
    </source>
</evidence>
<keyword evidence="13" id="KW-1185">Reference proteome</keyword>
<evidence type="ECO:0000256" key="5">
    <source>
        <dbReference type="ARBA" id="ARBA00023077"/>
    </source>
</evidence>
<keyword evidence="4 8" id="KW-0812">Transmembrane</keyword>
<dbReference type="InterPro" id="IPR023996">
    <property type="entry name" value="TonB-dep_OMP_SusC/RagA"/>
</dbReference>
<reference evidence="12 13" key="1">
    <citation type="submission" date="2019-09" db="EMBL/GenBank/DDBJ databases">
        <title>Chitinophaga ginsengihumi sp. nov., isolated from soil of ginseng rhizosphere.</title>
        <authorList>
            <person name="Lee J."/>
        </authorList>
    </citation>
    <scope>NUCLEOTIDE SEQUENCE [LARGE SCALE GENOMIC DNA]</scope>
    <source>
        <strain evidence="12 13">BN140078</strain>
    </source>
</reference>
<keyword evidence="6 8" id="KW-0472">Membrane</keyword>
<dbReference type="Pfam" id="PF13715">
    <property type="entry name" value="CarbopepD_reg_2"/>
    <property type="match status" value="1"/>
</dbReference>
<dbReference type="PROSITE" id="PS52016">
    <property type="entry name" value="TONB_DEPENDENT_REC_3"/>
    <property type="match status" value="1"/>
</dbReference>
<keyword evidence="5 9" id="KW-0798">TonB box</keyword>
<dbReference type="Gene3D" id="2.60.40.1120">
    <property type="entry name" value="Carboxypeptidase-like, regulatory domain"/>
    <property type="match status" value="1"/>
</dbReference>
<dbReference type="GO" id="GO:0009279">
    <property type="term" value="C:cell outer membrane"/>
    <property type="evidence" value="ECO:0007669"/>
    <property type="project" value="UniProtKB-SubCell"/>
</dbReference>
<organism evidence="12 13">
    <name type="scientific">Chitinophaga agrisoli</name>
    <dbReference type="NCBI Taxonomy" id="2607653"/>
    <lineage>
        <taxon>Bacteria</taxon>
        <taxon>Pseudomonadati</taxon>
        <taxon>Bacteroidota</taxon>
        <taxon>Chitinophagia</taxon>
        <taxon>Chitinophagales</taxon>
        <taxon>Chitinophagaceae</taxon>
        <taxon>Chitinophaga</taxon>
    </lineage>
</organism>
<evidence type="ECO:0000313" key="12">
    <source>
        <dbReference type="EMBL" id="KAA2241420.1"/>
    </source>
</evidence>
<feature type="domain" description="TonB-dependent receptor-like beta-barrel" evidence="10">
    <location>
        <begin position="370"/>
        <end position="799"/>
    </location>
</feature>
<accession>A0A5B2VS14</accession>
<dbReference type="Pfam" id="PF00593">
    <property type="entry name" value="TonB_dep_Rec_b-barrel"/>
    <property type="match status" value="1"/>
</dbReference>
<evidence type="ECO:0000259" key="11">
    <source>
        <dbReference type="Pfam" id="PF07715"/>
    </source>
</evidence>
<dbReference type="InterPro" id="IPR012910">
    <property type="entry name" value="Plug_dom"/>
</dbReference>
<keyword evidence="3 8" id="KW-1134">Transmembrane beta strand</keyword>
<evidence type="ECO:0000256" key="9">
    <source>
        <dbReference type="RuleBase" id="RU003357"/>
    </source>
</evidence>
<evidence type="ECO:0000313" key="13">
    <source>
        <dbReference type="Proteomes" id="UP000324611"/>
    </source>
</evidence>
<dbReference type="Gene3D" id="2.170.130.10">
    <property type="entry name" value="TonB-dependent receptor, plug domain"/>
    <property type="match status" value="1"/>
</dbReference>
<keyword evidence="7 8" id="KW-0998">Cell outer membrane</keyword>
<gene>
    <name evidence="12" type="ORF">F0L74_16085</name>
</gene>